<dbReference type="AlphaFoldDB" id="A0A8D5UI52"/>
<evidence type="ECO:0000313" key="1">
    <source>
        <dbReference type="EMBL" id="BCU82896.1"/>
    </source>
</evidence>
<protein>
    <submittedName>
        <fullName evidence="1">Uncharacterized protein</fullName>
    </submittedName>
</protein>
<organism evidence="1 2">
    <name type="scientific">Polycladomyces abyssicola</name>
    <dbReference type="NCBI Taxonomy" id="1125966"/>
    <lineage>
        <taxon>Bacteria</taxon>
        <taxon>Bacillati</taxon>
        <taxon>Bacillota</taxon>
        <taxon>Bacilli</taxon>
        <taxon>Bacillales</taxon>
        <taxon>Thermoactinomycetaceae</taxon>
        <taxon>Polycladomyces</taxon>
    </lineage>
</organism>
<reference evidence="1" key="2">
    <citation type="journal article" date="2021" name="Microbiol. Resour. Announc.">
        <title>Complete Genome Sequence of Polycladomyces abyssicola JIR-001T, Isolated from Hemipelagic Sediment in Deep Seawater.</title>
        <authorList>
            <person name="Tsubouchi T."/>
            <person name="Kaneko Y."/>
        </authorList>
    </citation>
    <scope>NUCLEOTIDE SEQUENCE</scope>
    <source>
        <strain evidence="1">JIR-001</strain>
    </source>
</reference>
<accession>A0A8D5UI52</accession>
<sequence>MTIDQDYTLRITDDLLTGFHETGSKSLGSVIGFYPAGSFEPCLFGSGGTRIYVGMNLIV</sequence>
<dbReference type="KEGG" id="pabs:JIR001_26790"/>
<keyword evidence="2" id="KW-1185">Reference proteome</keyword>
<reference evidence="1" key="1">
    <citation type="journal article" date="2013" name="Int. J. Syst. Evol. Microbiol.">
        <title>Polycladomyces abyssicola gen. nov., sp. nov., a thermophilic filamentous bacterium isolated from hemipelagic sediment.</title>
        <authorList>
            <person name="Tsubouchi T."/>
            <person name="Shimane Y."/>
            <person name="Mori K."/>
            <person name="Usui K."/>
            <person name="Hiraki T."/>
            <person name="Tame A."/>
            <person name="Uematsu K."/>
            <person name="Maruyama T."/>
            <person name="Hatada Y."/>
        </authorList>
    </citation>
    <scope>NUCLEOTIDE SEQUENCE</scope>
    <source>
        <strain evidence="1">JIR-001</strain>
    </source>
</reference>
<dbReference type="Proteomes" id="UP000677436">
    <property type="component" value="Chromosome"/>
</dbReference>
<gene>
    <name evidence="1" type="ORF">JIR001_26790</name>
</gene>
<evidence type="ECO:0000313" key="2">
    <source>
        <dbReference type="Proteomes" id="UP000677436"/>
    </source>
</evidence>
<proteinExistence type="predicted"/>
<name>A0A8D5UI52_9BACL</name>
<dbReference type="EMBL" id="AP024601">
    <property type="protein sequence ID" value="BCU82896.1"/>
    <property type="molecule type" value="Genomic_DNA"/>
</dbReference>